<gene>
    <name evidence="1" type="ORF">B0H17DRAFT_1138527</name>
</gene>
<reference evidence="1" key="1">
    <citation type="submission" date="2023-03" db="EMBL/GenBank/DDBJ databases">
        <title>Massive genome expansion in bonnet fungi (Mycena s.s.) driven by repeated elements and novel gene families across ecological guilds.</title>
        <authorList>
            <consortium name="Lawrence Berkeley National Laboratory"/>
            <person name="Harder C.B."/>
            <person name="Miyauchi S."/>
            <person name="Viragh M."/>
            <person name="Kuo A."/>
            <person name="Thoen E."/>
            <person name="Andreopoulos B."/>
            <person name="Lu D."/>
            <person name="Skrede I."/>
            <person name="Drula E."/>
            <person name="Henrissat B."/>
            <person name="Morin E."/>
            <person name="Kohler A."/>
            <person name="Barry K."/>
            <person name="LaButti K."/>
            <person name="Morin E."/>
            <person name="Salamov A."/>
            <person name="Lipzen A."/>
            <person name="Mereny Z."/>
            <person name="Hegedus B."/>
            <person name="Baldrian P."/>
            <person name="Stursova M."/>
            <person name="Weitz H."/>
            <person name="Taylor A."/>
            <person name="Grigoriev I.V."/>
            <person name="Nagy L.G."/>
            <person name="Martin F."/>
            <person name="Kauserud H."/>
        </authorList>
    </citation>
    <scope>NUCLEOTIDE SEQUENCE</scope>
    <source>
        <strain evidence="1">CBHHK067</strain>
    </source>
</reference>
<evidence type="ECO:0000313" key="2">
    <source>
        <dbReference type="Proteomes" id="UP001221757"/>
    </source>
</evidence>
<keyword evidence="2" id="KW-1185">Reference proteome</keyword>
<accession>A0AAD7D9U3</accession>
<name>A0AAD7D9U3_MYCRO</name>
<protein>
    <submittedName>
        <fullName evidence="1">Uncharacterized protein</fullName>
    </submittedName>
</protein>
<sequence>MTICQFVRRLLFRKARPSRATTLKKGAVDSSRHLLDVSKRTEIQSIGNPDPSPTPDALKSALETLSSEFRNTALDAVLSDAVRSLMDATYDVNVGVAHSPKLSSGSWKLLTKDLGDEGDLSSCLERHTKAFDQIIAHATCVLAHEAQRSMSISKSQIELGDIAGGTGGVGGSACIGGVGGDGQGPNLELTLGDCSKIVNVSGGIGGPGGDGVDVGGKEVLAEIR</sequence>
<proteinExistence type="predicted"/>
<organism evidence="1 2">
    <name type="scientific">Mycena rosella</name>
    <name type="common">Pink bonnet</name>
    <name type="synonym">Agaricus rosellus</name>
    <dbReference type="NCBI Taxonomy" id="1033263"/>
    <lineage>
        <taxon>Eukaryota</taxon>
        <taxon>Fungi</taxon>
        <taxon>Dikarya</taxon>
        <taxon>Basidiomycota</taxon>
        <taxon>Agaricomycotina</taxon>
        <taxon>Agaricomycetes</taxon>
        <taxon>Agaricomycetidae</taxon>
        <taxon>Agaricales</taxon>
        <taxon>Marasmiineae</taxon>
        <taxon>Mycenaceae</taxon>
        <taxon>Mycena</taxon>
    </lineage>
</organism>
<dbReference type="AlphaFoldDB" id="A0AAD7D9U3"/>
<comment type="caution">
    <text evidence="1">The sequence shown here is derived from an EMBL/GenBank/DDBJ whole genome shotgun (WGS) entry which is preliminary data.</text>
</comment>
<evidence type="ECO:0000313" key="1">
    <source>
        <dbReference type="EMBL" id="KAJ7681374.1"/>
    </source>
</evidence>
<dbReference type="EMBL" id="JARKIE010000119">
    <property type="protein sequence ID" value="KAJ7681374.1"/>
    <property type="molecule type" value="Genomic_DNA"/>
</dbReference>
<dbReference type="Proteomes" id="UP001221757">
    <property type="component" value="Unassembled WGS sequence"/>
</dbReference>